<evidence type="ECO:0000313" key="13">
    <source>
        <dbReference type="Proteomes" id="UP000696280"/>
    </source>
</evidence>
<dbReference type="Gene3D" id="2.60.120.780">
    <property type="entry name" value="PINIT domain"/>
    <property type="match status" value="1"/>
</dbReference>
<evidence type="ECO:0000256" key="5">
    <source>
        <dbReference type="ARBA" id="ARBA00022771"/>
    </source>
</evidence>
<feature type="domain" description="SP-RING-type" evidence="10">
    <location>
        <begin position="312"/>
        <end position="393"/>
    </location>
</feature>
<feature type="domain" description="PINIT" evidence="11">
    <location>
        <begin position="126"/>
        <end position="283"/>
    </location>
</feature>
<feature type="region of interest" description="Disordered" evidence="9">
    <location>
        <begin position="394"/>
        <end position="523"/>
    </location>
</feature>
<organism evidence="12 13">
    <name type="scientific">Hymenoscyphus fraxineus</name>
    <dbReference type="NCBI Taxonomy" id="746836"/>
    <lineage>
        <taxon>Eukaryota</taxon>
        <taxon>Fungi</taxon>
        <taxon>Dikarya</taxon>
        <taxon>Ascomycota</taxon>
        <taxon>Pezizomycotina</taxon>
        <taxon>Leotiomycetes</taxon>
        <taxon>Helotiales</taxon>
        <taxon>Helotiaceae</taxon>
        <taxon>Hymenoscyphus</taxon>
    </lineage>
</organism>
<accession>A0A9N9PPJ7</accession>
<dbReference type="InterPro" id="IPR038654">
    <property type="entry name" value="PINIT_sf"/>
</dbReference>
<evidence type="ECO:0000256" key="2">
    <source>
        <dbReference type="ARBA" id="ARBA00005383"/>
    </source>
</evidence>
<dbReference type="PANTHER" id="PTHR10782">
    <property type="entry name" value="ZINC FINGER MIZ DOMAIN-CONTAINING PROTEIN"/>
    <property type="match status" value="1"/>
</dbReference>
<comment type="caution">
    <text evidence="12">The sequence shown here is derived from an EMBL/GenBank/DDBJ whole genome shotgun (WGS) entry which is preliminary data.</text>
</comment>
<gene>
    <name evidence="12" type="ORF">HYFRA_00005102</name>
</gene>
<dbReference type="GO" id="GO:0000785">
    <property type="term" value="C:chromatin"/>
    <property type="evidence" value="ECO:0007669"/>
    <property type="project" value="TreeGrafter"/>
</dbReference>
<dbReference type="EMBL" id="CAJVRL010000127">
    <property type="protein sequence ID" value="CAG8962059.1"/>
    <property type="molecule type" value="Genomic_DNA"/>
</dbReference>
<evidence type="ECO:0000256" key="7">
    <source>
        <dbReference type="ARBA" id="ARBA00022833"/>
    </source>
</evidence>
<dbReference type="InterPro" id="IPR004181">
    <property type="entry name" value="Znf_MIZ"/>
</dbReference>
<feature type="compositionally biased region" description="Basic and acidic residues" evidence="9">
    <location>
        <begin position="404"/>
        <end position="419"/>
    </location>
</feature>
<comment type="similarity">
    <text evidence="2">Belongs to the PIAS family.</text>
</comment>
<dbReference type="Pfam" id="PF02891">
    <property type="entry name" value="zf-MIZ"/>
    <property type="match status" value="1"/>
</dbReference>
<keyword evidence="4" id="KW-0479">Metal-binding</keyword>
<keyword evidence="6" id="KW-0833">Ubl conjugation pathway</keyword>
<feature type="compositionally biased region" description="Polar residues" evidence="9">
    <location>
        <begin position="499"/>
        <end position="510"/>
    </location>
</feature>
<dbReference type="Gene3D" id="3.30.40.10">
    <property type="entry name" value="Zinc/RING finger domain, C3HC4 (zinc finger)"/>
    <property type="match status" value="1"/>
</dbReference>
<keyword evidence="5 8" id="KW-0863">Zinc-finger</keyword>
<dbReference type="InterPro" id="IPR023321">
    <property type="entry name" value="PINIT"/>
</dbReference>
<protein>
    <recommendedName>
        <fullName evidence="14">E3 SUMO-protein ligase pli1</fullName>
    </recommendedName>
</protein>
<evidence type="ECO:0000256" key="1">
    <source>
        <dbReference type="ARBA" id="ARBA00004718"/>
    </source>
</evidence>
<evidence type="ECO:0000259" key="10">
    <source>
        <dbReference type="PROSITE" id="PS51044"/>
    </source>
</evidence>
<dbReference type="Proteomes" id="UP000696280">
    <property type="component" value="Unassembled WGS sequence"/>
</dbReference>
<evidence type="ECO:0000256" key="8">
    <source>
        <dbReference type="PROSITE-ProRule" id="PRU00452"/>
    </source>
</evidence>
<comment type="pathway">
    <text evidence="1">Protein modification; protein sumoylation.</text>
</comment>
<proteinExistence type="inferred from homology"/>
<dbReference type="GO" id="GO:0061665">
    <property type="term" value="F:SUMO ligase activity"/>
    <property type="evidence" value="ECO:0007669"/>
    <property type="project" value="TreeGrafter"/>
</dbReference>
<dbReference type="PROSITE" id="PS51044">
    <property type="entry name" value="ZF_SP_RING"/>
    <property type="match status" value="1"/>
</dbReference>
<feature type="region of interest" description="Disordered" evidence="9">
    <location>
        <begin position="78"/>
        <end position="106"/>
    </location>
</feature>
<evidence type="ECO:0008006" key="14">
    <source>
        <dbReference type="Google" id="ProtNLM"/>
    </source>
</evidence>
<evidence type="ECO:0000313" key="12">
    <source>
        <dbReference type="EMBL" id="CAG8962059.1"/>
    </source>
</evidence>
<reference evidence="12" key="1">
    <citation type="submission" date="2021-07" db="EMBL/GenBank/DDBJ databases">
        <authorList>
            <person name="Durling M."/>
        </authorList>
    </citation>
    <scope>NUCLEOTIDE SEQUENCE</scope>
</reference>
<evidence type="ECO:0000256" key="6">
    <source>
        <dbReference type="ARBA" id="ARBA00022786"/>
    </source>
</evidence>
<dbReference type="Pfam" id="PF14324">
    <property type="entry name" value="PINIT"/>
    <property type="match status" value="1"/>
</dbReference>
<evidence type="ECO:0000256" key="4">
    <source>
        <dbReference type="ARBA" id="ARBA00022723"/>
    </source>
</evidence>
<keyword evidence="13" id="KW-1185">Reference proteome</keyword>
<dbReference type="OrthoDB" id="28127at2759"/>
<dbReference type="InterPro" id="IPR013083">
    <property type="entry name" value="Znf_RING/FYVE/PHD"/>
</dbReference>
<keyword evidence="7" id="KW-0862">Zinc</keyword>
<dbReference type="GO" id="GO:0008270">
    <property type="term" value="F:zinc ion binding"/>
    <property type="evidence" value="ECO:0007669"/>
    <property type="project" value="UniProtKB-KW"/>
</dbReference>
<feature type="compositionally biased region" description="Pro residues" evidence="9">
    <location>
        <begin position="514"/>
        <end position="523"/>
    </location>
</feature>
<dbReference type="PANTHER" id="PTHR10782:SF4">
    <property type="entry name" value="TONALLI, ISOFORM E"/>
    <property type="match status" value="1"/>
</dbReference>
<evidence type="ECO:0000259" key="11">
    <source>
        <dbReference type="PROSITE" id="PS51466"/>
    </source>
</evidence>
<dbReference type="PROSITE" id="PS51466">
    <property type="entry name" value="PINIT"/>
    <property type="match status" value="1"/>
</dbReference>
<feature type="compositionally biased region" description="Polar residues" evidence="9">
    <location>
        <begin position="451"/>
        <end position="474"/>
    </location>
</feature>
<keyword evidence="3" id="KW-0808">Transferase</keyword>
<sequence>MTSMGGSLLLDAEPLVRAVQTSGMLNKTLIQICANDGLPKTGVKLELQQRIIERIRLYAHTGNVERFNKLKGLILNPPTSSSGAGSPYHSGMASSSSPARTGPAPVPSPYISGLGANRNGYNMGGGANAYLGFGQPKGIEFKSSPFFDMEQQLGETVTMDAMAHHRNNAKIVLKAQDYPILGRIKNDPSLKVMIFCAGENKGPQDVAFPHQSEIKVNTGAISANLRGLKNKPGSTRPVDITKDLRLTPPTYSNTVELTYALTNKVDGNSLQKFYLAIHVVKTKPIENLLTEITAGRHITEKAVLDEMVTKSRDPDIVATASVLSLKCPLSTLRISLPVRSLACRHNACFDGESYLQLQQQGPTWLCPICNQSAPFRNLVVDDYVLKILKNTKQSTDQVTVQPDGKWEDKKQETNKKENTRYNGVASDDDDDDLVEITKNGDNVSMGAPNGYLSQPQRSVSTSSAGRTQGSTSSKRPIADVIDLTSSGDEDEGPARTPKRQQTNGYSTTSIPAYRPAPPSNAYR</sequence>
<dbReference type="GO" id="GO:0016925">
    <property type="term" value="P:protein sumoylation"/>
    <property type="evidence" value="ECO:0007669"/>
    <property type="project" value="TreeGrafter"/>
</dbReference>
<evidence type="ECO:0000256" key="9">
    <source>
        <dbReference type="SAM" id="MobiDB-lite"/>
    </source>
</evidence>
<evidence type="ECO:0000256" key="3">
    <source>
        <dbReference type="ARBA" id="ARBA00022679"/>
    </source>
</evidence>
<dbReference type="AlphaFoldDB" id="A0A9N9PPJ7"/>
<name>A0A9N9PPJ7_9HELO</name>